<dbReference type="AlphaFoldDB" id="A0A4R2BDF9"/>
<comment type="caution">
    <text evidence="1">The sequence shown here is derived from an EMBL/GenBank/DDBJ whole genome shotgun (WGS) entry which is preliminary data.</text>
</comment>
<organism evidence="1 2">
    <name type="scientific">Sinorhizobium americanum</name>
    <dbReference type="NCBI Taxonomy" id="194963"/>
    <lineage>
        <taxon>Bacteria</taxon>
        <taxon>Pseudomonadati</taxon>
        <taxon>Pseudomonadota</taxon>
        <taxon>Alphaproteobacteria</taxon>
        <taxon>Hyphomicrobiales</taxon>
        <taxon>Rhizobiaceae</taxon>
        <taxon>Sinorhizobium/Ensifer group</taxon>
        <taxon>Sinorhizobium</taxon>
    </lineage>
</organism>
<gene>
    <name evidence="1" type="ORF">EV184_12133</name>
</gene>
<accession>A0A4R2BDF9</accession>
<reference evidence="1 2" key="1">
    <citation type="submission" date="2019-03" db="EMBL/GenBank/DDBJ databases">
        <title>Genomic Encyclopedia of Type Strains, Phase IV (KMG-V): Genome sequencing to study the core and pangenomes of soil and plant-associated prokaryotes.</title>
        <authorList>
            <person name="Whitman W."/>
        </authorList>
    </citation>
    <scope>NUCLEOTIDE SEQUENCE [LARGE SCALE GENOMIC DNA]</scope>
    <source>
        <strain evidence="1 2">23C40</strain>
    </source>
</reference>
<protein>
    <submittedName>
        <fullName evidence="1">Uncharacterized protein</fullName>
    </submittedName>
</protein>
<sequence length="62" mass="7106">MKVKKKYPRKKHGSVATERFDDGRIVKKRAAPGLSYREEWTHDGCPGTFEAWLASKGVFPKQ</sequence>
<evidence type="ECO:0000313" key="2">
    <source>
        <dbReference type="Proteomes" id="UP000295043"/>
    </source>
</evidence>
<dbReference type="EMBL" id="SLVU01000021">
    <property type="protein sequence ID" value="TCN24262.1"/>
    <property type="molecule type" value="Genomic_DNA"/>
</dbReference>
<proteinExistence type="predicted"/>
<name>A0A4R2BDF9_9HYPH</name>
<dbReference type="Proteomes" id="UP000295043">
    <property type="component" value="Unassembled WGS sequence"/>
</dbReference>
<evidence type="ECO:0000313" key="1">
    <source>
        <dbReference type="EMBL" id="TCN24262.1"/>
    </source>
</evidence>